<evidence type="ECO:0000313" key="1">
    <source>
        <dbReference type="EMBL" id="GFY01987.1"/>
    </source>
</evidence>
<evidence type="ECO:0000313" key="2">
    <source>
        <dbReference type="Proteomes" id="UP000887159"/>
    </source>
</evidence>
<name>A0A8X6V2C3_TRICX</name>
<dbReference type="Proteomes" id="UP000887159">
    <property type="component" value="Unassembled WGS sequence"/>
</dbReference>
<proteinExistence type="predicted"/>
<organism evidence="1 2">
    <name type="scientific">Trichonephila clavipes</name>
    <name type="common">Golden silk orbweaver</name>
    <name type="synonym">Nephila clavipes</name>
    <dbReference type="NCBI Taxonomy" id="2585209"/>
    <lineage>
        <taxon>Eukaryota</taxon>
        <taxon>Metazoa</taxon>
        <taxon>Ecdysozoa</taxon>
        <taxon>Arthropoda</taxon>
        <taxon>Chelicerata</taxon>
        <taxon>Arachnida</taxon>
        <taxon>Araneae</taxon>
        <taxon>Araneomorphae</taxon>
        <taxon>Entelegynae</taxon>
        <taxon>Araneoidea</taxon>
        <taxon>Nephilidae</taxon>
        <taxon>Trichonephila</taxon>
    </lineage>
</organism>
<dbReference type="EMBL" id="BMAU01021232">
    <property type="protein sequence ID" value="GFY01987.1"/>
    <property type="molecule type" value="Genomic_DNA"/>
</dbReference>
<protein>
    <submittedName>
        <fullName evidence="1">Mariner transposase</fullName>
    </submittedName>
</protein>
<accession>A0A8X6V2C3</accession>
<keyword evidence="2" id="KW-1185">Reference proteome</keyword>
<dbReference type="AlphaFoldDB" id="A0A8X6V2C3"/>
<comment type="caution">
    <text evidence="1">The sequence shown here is derived from an EMBL/GenBank/DDBJ whole genome shotgun (WGS) entry which is preliminary data.</text>
</comment>
<sequence>MQHFYLKGLSPTSIKTELDSTLGDESAPSFTTIKYWAEEFKRGRMSCQDEHGSGRRNEVTIPEMVQKSTKQFWMIAD</sequence>
<gene>
    <name evidence="1" type="primary">RF55_13957</name>
    <name evidence="1" type="ORF">TNCV_5098481</name>
</gene>
<reference evidence="1" key="1">
    <citation type="submission" date="2020-08" db="EMBL/GenBank/DDBJ databases">
        <title>Multicomponent nature underlies the extraordinary mechanical properties of spider dragline silk.</title>
        <authorList>
            <person name="Kono N."/>
            <person name="Nakamura H."/>
            <person name="Mori M."/>
            <person name="Yoshida Y."/>
            <person name="Ohtoshi R."/>
            <person name="Malay A.D."/>
            <person name="Moran D.A.P."/>
            <person name="Tomita M."/>
            <person name="Numata K."/>
            <person name="Arakawa K."/>
        </authorList>
    </citation>
    <scope>NUCLEOTIDE SEQUENCE</scope>
</reference>